<dbReference type="SUPFAM" id="SSF81593">
    <property type="entry name" value="Nucleotidyltransferase substrate binding subunit/domain"/>
    <property type="match status" value="1"/>
</dbReference>
<feature type="domain" description="HEPN" evidence="1">
    <location>
        <begin position="9"/>
        <end position="120"/>
    </location>
</feature>
<name>Q7U8N5_PARMW</name>
<keyword evidence="3" id="KW-1185">Reference proteome</keyword>
<proteinExistence type="predicted"/>
<organism evidence="2 3">
    <name type="scientific">Parasynechococcus marenigrum (strain WH8102)</name>
    <dbReference type="NCBI Taxonomy" id="84588"/>
    <lineage>
        <taxon>Bacteria</taxon>
        <taxon>Bacillati</taxon>
        <taxon>Cyanobacteriota</taxon>
        <taxon>Cyanophyceae</taxon>
        <taxon>Synechococcales</taxon>
        <taxon>Prochlorococcaceae</taxon>
        <taxon>Parasynechococcus</taxon>
        <taxon>Parasynechococcus marenigrum</taxon>
    </lineage>
</organism>
<evidence type="ECO:0000259" key="1">
    <source>
        <dbReference type="PROSITE" id="PS50910"/>
    </source>
</evidence>
<dbReference type="AlphaFoldDB" id="Q7U8N5"/>
<dbReference type="STRING" id="84588.SYNW0579"/>
<reference evidence="2 3" key="1">
    <citation type="journal article" date="2003" name="Nature">
        <title>The genome of a motile marine Synechococcus.</title>
        <authorList>
            <person name="Palenik B."/>
            <person name="Brahamsha B."/>
            <person name="Larimer F."/>
            <person name="Land M."/>
            <person name="Hauser L."/>
            <person name="Chain P."/>
            <person name="Lamerdin J."/>
            <person name="Regala W."/>
            <person name="Allen E.A."/>
            <person name="McCarren J."/>
            <person name="Paulsen I."/>
            <person name="Dufresne A."/>
            <person name="Partensky F."/>
            <person name="Webb E."/>
            <person name="Waterbury J."/>
        </authorList>
    </citation>
    <scope>NUCLEOTIDE SEQUENCE [LARGE SCALE GENOMIC DNA]</scope>
    <source>
        <strain evidence="2 3">WH8102</strain>
    </source>
</reference>
<dbReference type="SMART" id="SM00748">
    <property type="entry name" value="HEPN"/>
    <property type="match status" value="1"/>
</dbReference>
<dbReference type="EMBL" id="BX569690">
    <property type="protein sequence ID" value="CAE07094.1"/>
    <property type="molecule type" value="Genomic_DNA"/>
</dbReference>
<dbReference type="RefSeq" id="WP_011127448.1">
    <property type="nucleotide sequence ID" value="NC_005070.1"/>
</dbReference>
<dbReference type="HOGENOM" id="CLU_123170_2_2_3"/>
<dbReference type="PROSITE" id="PS50910">
    <property type="entry name" value="HEPN"/>
    <property type="match status" value="1"/>
</dbReference>
<protein>
    <recommendedName>
        <fullName evidence="1">HEPN domain-containing protein</fullName>
    </recommendedName>
</protein>
<sequence>MTPRVDAWMRQANSDWAVAELTAQQGFHSQACYHYCQAAEKALKALLISLGSLPPYSHALDRLVDSVEPEGVDVSPIRTVRLKALSRMDTETRYLSDNEAPADRYDAEDSAQARTAASQVMAFTQATIKPWARYLEDTHTAYTRVRAS</sequence>
<dbReference type="eggNOG" id="COG2250">
    <property type="taxonomic scope" value="Bacteria"/>
</dbReference>
<dbReference type="InterPro" id="IPR007842">
    <property type="entry name" value="HEPN_dom"/>
</dbReference>
<dbReference type="Gene3D" id="1.20.120.330">
    <property type="entry name" value="Nucleotidyltransferases domain 2"/>
    <property type="match status" value="1"/>
</dbReference>
<gene>
    <name evidence="2" type="ordered locus">SYNW0579</name>
</gene>
<dbReference type="Pfam" id="PF05168">
    <property type="entry name" value="HEPN"/>
    <property type="match status" value="1"/>
</dbReference>
<evidence type="ECO:0000313" key="3">
    <source>
        <dbReference type="Proteomes" id="UP000001422"/>
    </source>
</evidence>
<evidence type="ECO:0000313" key="2">
    <source>
        <dbReference type="EMBL" id="CAE07094.1"/>
    </source>
</evidence>
<dbReference type="Proteomes" id="UP000001422">
    <property type="component" value="Chromosome"/>
</dbReference>
<dbReference type="KEGG" id="syw:SYNW0579"/>
<accession>Q7U8N5</accession>